<evidence type="ECO:0000313" key="10">
    <source>
        <dbReference type="EMBL" id="PRO73334.1"/>
    </source>
</evidence>
<dbReference type="Pfam" id="PF04542">
    <property type="entry name" value="Sigma70_r2"/>
    <property type="match status" value="1"/>
</dbReference>
<feature type="transmembrane region" description="Helical" evidence="7">
    <location>
        <begin position="238"/>
        <end position="258"/>
    </location>
</feature>
<feature type="domain" description="RNA polymerase sigma factor 70 region 4 type 2" evidence="9">
    <location>
        <begin position="133"/>
        <end position="184"/>
    </location>
</feature>
<evidence type="ECO:0000256" key="7">
    <source>
        <dbReference type="SAM" id="Phobius"/>
    </source>
</evidence>
<comment type="similarity">
    <text evidence="1 6">Belongs to the sigma-70 factor family. ECF subfamily.</text>
</comment>
<feature type="transmembrane region" description="Helical" evidence="7">
    <location>
        <begin position="402"/>
        <end position="425"/>
    </location>
</feature>
<dbReference type="InterPro" id="IPR013249">
    <property type="entry name" value="RNA_pol_sigma70_r4_t2"/>
</dbReference>
<dbReference type="RefSeq" id="WP_105934797.1">
    <property type="nucleotide sequence ID" value="NZ_PVNP01000124.1"/>
</dbReference>
<dbReference type="OrthoDB" id="5757196at2"/>
<accession>A0A2S9VA84</accession>
<dbReference type="GO" id="GO:0003677">
    <property type="term" value="F:DNA binding"/>
    <property type="evidence" value="ECO:0007669"/>
    <property type="project" value="UniProtKB-KW"/>
</dbReference>
<dbReference type="CDD" id="cd06171">
    <property type="entry name" value="Sigma70_r4"/>
    <property type="match status" value="1"/>
</dbReference>
<dbReference type="AlphaFoldDB" id="A0A2S9VA84"/>
<dbReference type="NCBIfam" id="TIGR02937">
    <property type="entry name" value="sigma70-ECF"/>
    <property type="match status" value="1"/>
</dbReference>
<evidence type="ECO:0000256" key="4">
    <source>
        <dbReference type="ARBA" id="ARBA00023125"/>
    </source>
</evidence>
<dbReference type="PANTHER" id="PTHR43133:SF51">
    <property type="entry name" value="RNA POLYMERASE SIGMA FACTOR"/>
    <property type="match status" value="1"/>
</dbReference>
<dbReference type="PROSITE" id="PS01063">
    <property type="entry name" value="SIGMA70_ECF"/>
    <property type="match status" value="1"/>
</dbReference>
<proteinExistence type="inferred from homology"/>
<dbReference type="InterPro" id="IPR036388">
    <property type="entry name" value="WH-like_DNA-bd_sf"/>
</dbReference>
<evidence type="ECO:0000259" key="8">
    <source>
        <dbReference type="Pfam" id="PF04542"/>
    </source>
</evidence>
<evidence type="ECO:0000256" key="3">
    <source>
        <dbReference type="ARBA" id="ARBA00023082"/>
    </source>
</evidence>
<keyword evidence="7" id="KW-0812">Transmembrane</keyword>
<keyword evidence="2 6" id="KW-0805">Transcription regulation</keyword>
<dbReference type="PANTHER" id="PTHR43133">
    <property type="entry name" value="RNA POLYMERASE ECF-TYPE SIGMA FACTO"/>
    <property type="match status" value="1"/>
</dbReference>
<feature type="domain" description="RNA polymerase sigma-70 region 2" evidence="8">
    <location>
        <begin position="34"/>
        <end position="100"/>
    </location>
</feature>
<keyword evidence="5 6" id="KW-0804">Transcription</keyword>
<feature type="transmembrane region" description="Helical" evidence="7">
    <location>
        <begin position="278"/>
        <end position="295"/>
    </location>
</feature>
<keyword evidence="7" id="KW-1133">Transmembrane helix</keyword>
<gene>
    <name evidence="10" type="ORF">C6Y40_12005</name>
</gene>
<protein>
    <recommendedName>
        <fullName evidence="6">RNA polymerase sigma factor</fullName>
    </recommendedName>
</protein>
<evidence type="ECO:0000256" key="6">
    <source>
        <dbReference type="RuleBase" id="RU000716"/>
    </source>
</evidence>
<keyword evidence="3 6" id="KW-0731">Sigma factor</keyword>
<dbReference type="Pfam" id="PF08281">
    <property type="entry name" value="Sigma70_r4_2"/>
    <property type="match status" value="1"/>
</dbReference>
<evidence type="ECO:0000313" key="11">
    <source>
        <dbReference type="Proteomes" id="UP000238949"/>
    </source>
</evidence>
<dbReference type="GO" id="GO:0006352">
    <property type="term" value="P:DNA-templated transcription initiation"/>
    <property type="evidence" value="ECO:0007669"/>
    <property type="project" value="InterPro"/>
</dbReference>
<keyword evidence="11" id="KW-1185">Reference proteome</keyword>
<dbReference type="SUPFAM" id="SSF88659">
    <property type="entry name" value="Sigma3 and sigma4 domains of RNA polymerase sigma factors"/>
    <property type="match status" value="1"/>
</dbReference>
<dbReference type="Proteomes" id="UP000238949">
    <property type="component" value="Unassembled WGS sequence"/>
</dbReference>
<feature type="transmembrane region" description="Helical" evidence="7">
    <location>
        <begin position="307"/>
        <end position="327"/>
    </location>
</feature>
<evidence type="ECO:0000259" key="9">
    <source>
        <dbReference type="Pfam" id="PF08281"/>
    </source>
</evidence>
<organism evidence="10 11">
    <name type="scientific">Alteromonas alba</name>
    <dbReference type="NCBI Taxonomy" id="2079529"/>
    <lineage>
        <taxon>Bacteria</taxon>
        <taxon>Pseudomonadati</taxon>
        <taxon>Pseudomonadota</taxon>
        <taxon>Gammaproteobacteria</taxon>
        <taxon>Alteromonadales</taxon>
        <taxon>Alteromonadaceae</taxon>
        <taxon>Alteromonas/Salinimonas group</taxon>
        <taxon>Alteromonas</taxon>
    </lineage>
</organism>
<dbReference type="EMBL" id="PVNP01000124">
    <property type="protein sequence ID" value="PRO73334.1"/>
    <property type="molecule type" value="Genomic_DNA"/>
</dbReference>
<dbReference type="InterPro" id="IPR013324">
    <property type="entry name" value="RNA_pol_sigma_r3/r4-like"/>
</dbReference>
<feature type="transmembrane region" description="Helical" evidence="7">
    <location>
        <begin position="432"/>
        <end position="457"/>
    </location>
</feature>
<evidence type="ECO:0000256" key="1">
    <source>
        <dbReference type="ARBA" id="ARBA00010641"/>
    </source>
</evidence>
<dbReference type="InterPro" id="IPR007627">
    <property type="entry name" value="RNA_pol_sigma70_r2"/>
</dbReference>
<evidence type="ECO:0000256" key="5">
    <source>
        <dbReference type="ARBA" id="ARBA00023163"/>
    </source>
</evidence>
<dbReference type="InterPro" id="IPR000838">
    <property type="entry name" value="RNA_pol_sigma70_ECF_CS"/>
</dbReference>
<sequence length="537" mass="58255">MNFFKKRSSVAGQGDATLVMLSLGGNRQAYGEIVSRYQTLLCSLAYSSTGDFRHSEDIAQEAFVEGWRKLDTLHDPEKLRSWLCGILRFKVSRHYRKTAKETQHQDILLTTEQDIADEAALDQTAISEQQQTLLWQVLDQMEPLYREPMILFYREEQSVQRVAEELELSEDAVKQRISRGRKLLKEAMSVFVEDALKHSKPGAAFTVAVMTMISGISPPAKAAVLGGSALKTGSLFKFASLAALLASVSGLIGSWFSLKASLAQSRTKRERHLVKKSVTLFFVFAALYIAGMAGLKALCYVSPHHAVTLSLLSQTVVAALVISYVVLVKKMFSAMKDLRALERITQPEAFIASAHQAGAKQREYISAFRLLGVPFCHFQFGMPEHTDTPAYGWIAAGTHARGLLFAWGGVAVAPVSVGIISFGLITIGGVGVGVIGTGTVAFGVLAFGASAIGYQAFASLSAVGWQSAISGGFSMAREAALGAVAIATHANNEIAADIARLSEFQWLSTWVFMAIALLVIVPAIWHARAVTQRMKAD</sequence>
<dbReference type="InterPro" id="IPR039425">
    <property type="entry name" value="RNA_pol_sigma-70-like"/>
</dbReference>
<feature type="transmembrane region" description="Helical" evidence="7">
    <location>
        <begin position="507"/>
        <end position="525"/>
    </location>
</feature>
<keyword evidence="7" id="KW-0472">Membrane</keyword>
<name>A0A2S9VA84_9ALTE</name>
<dbReference type="InterPro" id="IPR014284">
    <property type="entry name" value="RNA_pol_sigma-70_dom"/>
</dbReference>
<dbReference type="SUPFAM" id="SSF88946">
    <property type="entry name" value="Sigma2 domain of RNA polymerase sigma factors"/>
    <property type="match status" value="1"/>
</dbReference>
<reference evidence="11" key="1">
    <citation type="journal article" date="2020" name="Int. J. Syst. Evol. Microbiol.">
        <title>Alteromonas alba sp. nov., a marine bacterium isolated from the seawater of the West Pacific Ocean.</title>
        <authorList>
            <person name="Sun C."/>
            <person name="Wu Y.-H."/>
            <person name="Xamxidin M."/>
            <person name="Cheng H."/>
            <person name="Xu X.-W."/>
        </authorList>
    </citation>
    <scope>NUCLEOTIDE SEQUENCE [LARGE SCALE GENOMIC DNA]</scope>
    <source>
        <strain evidence="11">190</strain>
    </source>
</reference>
<comment type="caution">
    <text evidence="10">The sequence shown here is derived from an EMBL/GenBank/DDBJ whole genome shotgun (WGS) entry which is preliminary data.</text>
</comment>
<feature type="transmembrane region" description="Helical" evidence="7">
    <location>
        <begin position="364"/>
        <end position="382"/>
    </location>
</feature>
<dbReference type="Gene3D" id="1.10.10.10">
    <property type="entry name" value="Winged helix-like DNA-binding domain superfamily/Winged helix DNA-binding domain"/>
    <property type="match status" value="1"/>
</dbReference>
<dbReference type="GO" id="GO:0016987">
    <property type="term" value="F:sigma factor activity"/>
    <property type="evidence" value="ECO:0007669"/>
    <property type="project" value="UniProtKB-KW"/>
</dbReference>
<evidence type="ECO:0000256" key="2">
    <source>
        <dbReference type="ARBA" id="ARBA00023015"/>
    </source>
</evidence>
<dbReference type="InterPro" id="IPR013325">
    <property type="entry name" value="RNA_pol_sigma_r2"/>
</dbReference>
<dbReference type="Gene3D" id="1.10.1740.10">
    <property type="match status" value="1"/>
</dbReference>
<keyword evidence="4 6" id="KW-0238">DNA-binding</keyword>